<sequence>MNGVEFNELQRDSIIELINLGIGRAADALAQIVSEEVHVAVPSVKFIQYKNLVEHLREIDDCEPSVVAQRFSGDFSGNALLIFPRKSGATLVNLMLRDTVSDDQISDLEEEALAEIGNIILNACFGLLAELLSTQLDGDLPTYIRANAEKILEQNINEINDETVQVMLLQVDFSLASSKTKGFVVFAMDVASMETFKAKVDSYLANIFS</sequence>
<keyword evidence="4" id="KW-1185">Reference proteome</keyword>
<evidence type="ECO:0000256" key="2">
    <source>
        <dbReference type="ARBA" id="ARBA00022801"/>
    </source>
</evidence>
<gene>
    <name evidence="3" type="ORF">FLL46_02415</name>
</gene>
<evidence type="ECO:0000313" key="4">
    <source>
        <dbReference type="Proteomes" id="UP000315439"/>
    </source>
</evidence>
<protein>
    <submittedName>
        <fullName evidence="3">Chemotaxis protein CheC</fullName>
    </submittedName>
</protein>
<keyword evidence="1" id="KW-0145">Chemotaxis</keyword>
<dbReference type="RefSeq" id="WP_142891818.1">
    <property type="nucleotide sequence ID" value="NZ_ML660160.1"/>
</dbReference>
<dbReference type="OrthoDB" id="274823at2"/>
<evidence type="ECO:0000256" key="1">
    <source>
        <dbReference type="ARBA" id="ARBA00022500"/>
    </source>
</evidence>
<reference evidence="3 4" key="1">
    <citation type="submission" date="2019-07" db="EMBL/GenBank/DDBJ databases">
        <title>Draft genome for Aliikangiella sp. M105.</title>
        <authorList>
            <person name="Wang G."/>
        </authorList>
    </citation>
    <scope>NUCLEOTIDE SEQUENCE [LARGE SCALE GENOMIC DNA]</scope>
    <source>
        <strain evidence="3 4">M105</strain>
    </source>
</reference>
<dbReference type="SUPFAM" id="SSF103039">
    <property type="entry name" value="CheC-like"/>
    <property type="match status" value="1"/>
</dbReference>
<dbReference type="AlphaFoldDB" id="A0A545UJW9"/>
<dbReference type="InterPro" id="IPR028976">
    <property type="entry name" value="CheC-like_sf"/>
</dbReference>
<dbReference type="InterPro" id="IPR050992">
    <property type="entry name" value="CheZ_family_phosphatases"/>
</dbReference>
<dbReference type="Gene3D" id="3.40.1550.10">
    <property type="entry name" value="CheC-like"/>
    <property type="match status" value="1"/>
</dbReference>
<dbReference type="GO" id="GO:0006935">
    <property type="term" value="P:chemotaxis"/>
    <property type="evidence" value="ECO:0007669"/>
    <property type="project" value="UniProtKB-KW"/>
</dbReference>
<name>A0A545UJW9_9GAMM</name>
<accession>A0A545UJW9</accession>
<organism evidence="3 4">
    <name type="scientific">Aliikangiella coralliicola</name>
    <dbReference type="NCBI Taxonomy" id="2592383"/>
    <lineage>
        <taxon>Bacteria</taxon>
        <taxon>Pseudomonadati</taxon>
        <taxon>Pseudomonadota</taxon>
        <taxon>Gammaproteobacteria</taxon>
        <taxon>Oceanospirillales</taxon>
        <taxon>Pleioneaceae</taxon>
        <taxon>Aliikangiella</taxon>
    </lineage>
</organism>
<dbReference type="CDD" id="cd17910">
    <property type="entry name" value="CheC_ClassII"/>
    <property type="match status" value="1"/>
</dbReference>
<evidence type="ECO:0000313" key="3">
    <source>
        <dbReference type="EMBL" id="TQV89754.1"/>
    </source>
</evidence>
<dbReference type="Proteomes" id="UP000315439">
    <property type="component" value="Unassembled WGS sequence"/>
</dbReference>
<dbReference type="PANTHER" id="PTHR43693:SF1">
    <property type="entry name" value="PROTEIN PHOSPHATASE CHEZ"/>
    <property type="match status" value="1"/>
</dbReference>
<keyword evidence="2" id="KW-0378">Hydrolase</keyword>
<dbReference type="PANTHER" id="PTHR43693">
    <property type="entry name" value="PROTEIN PHOSPHATASE CHEZ"/>
    <property type="match status" value="1"/>
</dbReference>
<dbReference type="EMBL" id="VIKS01000001">
    <property type="protein sequence ID" value="TQV89754.1"/>
    <property type="molecule type" value="Genomic_DNA"/>
</dbReference>
<dbReference type="GO" id="GO:0016787">
    <property type="term" value="F:hydrolase activity"/>
    <property type="evidence" value="ECO:0007669"/>
    <property type="project" value="UniProtKB-KW"/>
</dbReference>
<comment type="caution">
    <text evidence="3">The sequence shown here is derived from an EMBL/GenBank/DDBJ whole genome shotgun (WGS) entry which is preliminary data.</text>
</comment>
<proteinExistence type="predicted"/>